<organism evidence="13 14">
    <name type="scientific">Limosilactobacillus panis DSM 6035</name>
    <dbReference type="NCBI Taxonomy" id="1423782"/>
    <lineage>
        <taxon>Bacteria</taxon>
        <taxon>Bacillati</taxon>
        <taxon>Bacillota</taxon>
        <taxon>Bacilli</taxon>
        <taxon>Lactobacillales</taxon>
        <taxon>Lactobacillaceae</taxon>
        <taxon>Limosilactobacillus</taxon>
    </lineage>
</organism>
<comment type="similarity">
    <text evidence="2">Belongs to the ABC-4 integral membrane protein family. HrtB subfamily.</text>
</comment>
<comment type="caution">
    <text evidence="13">The sequence shown here is derived from an EMBL/GenBank/DDBJ whole genome shotgun (WGS) entry which is preliminary data.</text>
</comment>
<evidence type="ECO:0000256" key="6">
    <source>
        <dbReference type="ARBA" id="ARBA00022475"/>
    </source>
</evidence>
<keyword evidence="6" id="KW-1003">Cell membrane</keyword>
<dbReference type="STRING" id="1423782.FD32_GL001529"/>
<feature type="transmembrane region" description="Helical" evidence="11">
    <location>
        <begin position="15"/>
        <end position="39"/>
    </location>
</feature>
<evidence type="ECO:0000256" key="4">
    <source>
        <dbReference type="ARBA" id="ARBA00016962"/>
    </source>
</evidence>
<feature type="domain" description="ABC3 transporter permease C-terminal" evidence="12">
    <location>
        <begin position="238"/>
        <end position="350"/>
    </location>
</feature>
<dbReference type="PANTHER" id="PTHR43738:SF1">
    <property type="entry name" value="HEMIN TRANSPORT SYSTEM PERMEASE PROTEIN HRTB-RELATED"/>
    <property type="match status" value="1"/>
</dbReference>
<dbReference type="AlphaFoldDB" id="A0A0R1XGK2"/>
<feature type="transmembrane region" description="Helical" evidence="11">
    <location>
        <begin position="280"/>
        <end position="310"/>
    </location>
</feature>
<accession>A0A0R1XGK2</accession>
<evidence type="ECO:0000259" key="12">
    <source>
        <dbReference type="Pfam" id="PF02687"/>
    </source>
</evidence>
<evidence type="ECO:0000256" key="11">
    <source>
        <dbReference type="SAM" id="Phobius"/>
    </source>
</evidence>
<comment type="function">
    <text evidence="10">Part of the ABC transporter complex hrt involved in hemin import. Responsible for the translocation of the substrate across the membrane.</text>
</comment>
<dbReference type="Pfam" id="PF02687">
    <property type="entry name" value="FtsX"/>
    <property type="match status" value="1"/>
</dbReference>
<evidence type="ECO:0000256" key="10">
    <source>
        <dbReference type="ARBA" id="ARBA00024973"/>
    </source>
</evidence>
<keyword evidence="7 11" id="KW-0812">Transmembrane</keyword>
<evidence type="ECO:0000256" key="2">
    <source>
        <dbReference type="ARBA" id="ARBA00008697"/>
    </source>
</evidence>
<name>A0A0R1XGK2_9LACO</name>
<evidence type="ECO:0000313" key="13">
    <source>
        <dbReference type="EMBL" id="KRM29150.1"/>
    </source>
</evidence>
<evidence type="ECO:0000313" key="14">
    <source>
        <dbReference type="Proteomes" id="UP000051412"/>
    </source>
</evidence>
<protein>
    <recommendedName>
        <fullName evidence="4">Putative hemin transport system permease protein HrtB</fullName>
    </recommendedName>
</protein>
<evidence type="ECO:0000256" key="9">
    <source>
        <dbReference type="ARBA" id="ARBA00023136"/>
    </source>
</evidence>
<comment type="subcellular location">
    <subcellularLocation>
        <location evidence="1">Cell membrane</location>
        <topology evidence="1">Multi-pass membrane protein</topology>
    </subcellularLocation>
</comment>
<evidence type="ECO:0000256" key="1">
    <source>
        <dbReference type="ARBA" id="ARBA00004651"/>
    </source>
</evidence>
<keyword evidence="8 11" id="KW-1133">Transmembrane helix</keyword>
<dbReference type="GO" id="GO:0005886">
    <property type="term" value="C:plasma membrane"/>
    <property type="evidence" value="ECO:0007669"/>
    <property type="project" value="UniProtKB-SubCell"/>
</dbReference>
<dbReference type="InterPro" id="IPR051125">
    <property type="entry name" value="ABC-4/HrtB_transporter"/>
</dbReference>
<dbReference type="PANTHER" id="PTHR43738">
    <property type="entry name" value="ABC TRANSPORTER, MEMBRANE PROTEIN"/>
    <property type="match status" value="1"/>
</dbReference>
<proteinExistence type="inferred from homology"/>
<dbReference type="InterPro" id="IPR003838">
    <property type="entry name" value="ABC3_permease_C"/>
</dbReference>
<dbReference type="PATRIC" id="fig|1423782.4.peg.1586"/>
<evidence type="ECO:0000256" key="3">
    <source>
        <dbReference type="ARBA" id="ARBA00011131"/>
    </source>
</evidence>
<evidence type="ECO:0000256" key="8">
    <source>
        <dbReference type="ARBA" id="ARBA00022989"/>
    </source>
</evidence>
<feature type="transmembrane region" description="Helical" evidence="11">
    <location>
        <begin position="237"/>
        <end position="259"/>
    </location>
</feature>
<feature type="transmembrane region" description="Helical" evidence="11">
    <location>
        <begin position="322"/>
        <end position="342"/>
    </location>
</feature>
<gene>
    <name evidence="13" type="ORF">FD32_GL001529</name>
</gene>
<reference evidence="13 14" key="1">
    <citation type="journal article" date="2015" name="Genome Announc.">
        <title>Expanding the biotechnology potential of lactobacilli through comparative genomics of 213 strains and associated genera.</title>
        <authorList>
            <person name="Sun Z."/>
            <person name="Harris H.M."/>
            <person name="McCann A."/>
            <person name="Guo C."/>
            <person name="Argimon S."/>
            <person name="Zhang W."/>
            <person name="Yang X."/>
            <person name="Jeffery I.B."/>
            <person name="Cooney J.C."/>
            <person name="Kagawa T.F."/>
            <person name="Liu W."/>
            <person name="Song Y."/>
            <person name="Salvetti E."/>
            <person name="Wrobel A."/>
            <person name="Rasinkangas P."/>
            <person name="Parkhill J."/>
            <person name="Rea M.C."/>
            <person name="O'Sullivan O."/>
            <person name="Ritari J."/>
            <person name="Douillard F.P."/>
            <person name="Paul Ross R."/>
            <person name="Yang R."/>
            <person name="Briner A.E."/>
            <person name="Felis G.E."/>
            <person name="de Vos W.M."/>
            <person name="Barrangou R."/>
            <person name="Klaenhammer T.R."/>
            <person name="Caufield P.W."/>
            <person name="Cui Y."/>
            <person name="Zhang H."/>
            <person name="O'Toole P.W."/>
        </authorList>
    </citation>
    <scope>NUCLEOTIDE SEQUENCE [LARGE SCALE GENOMIC DNA]</scope>
    <source>
        <strain evidence="13 14">DSM 6035</strain>
    </source>
</reference>
<keyword evidence="14" id="KW-1185">Reference proteome</keyword>
<dbReference type="EMBL" id="AZGM01000027">
    <property type="protein sequence ID" value="KRM29150.1"/>
    <property type="molecule type" value="Genomic_DNA"/>
</dbReference>
<keyword evidence="5" id="KW-0813">Transport</keyword>
<dbReference type="OrthoDB" id="384327at2"/>
<keyword evidence="9 11" id="KW-0472">Membrane</keyword>
<evidence type="ECO:0000256" key="5">
    <source>
        <dbReference type="ARBA" id="ARBA00022448"/>
    </source>
</evidence>
<dbReference type="RefSeq" id="WP_047770374.1">
    <property type="nucleotide sequence ID" value="NZ_AZGM01000027.1"/>
</dbReference>
<evidence type="ECO:0000256" key="7">
    <source>
        <dbReference type="ARBA" id="ARBA00022692"/>
    </source>
</evidence>
<comment type="subunit">
    <text evidence="3">The complex is composed of two ATP-binding proteins (HrtA), two transmembrane proteins (HrtB) and a solute-binding protein.</text>
</comment>
<sequence length="356" mass="39130">MFLALKEIKHEKVRYGLIIAMIVMISYLMFILMGMMLGLANENKAALTTWSAQTVFLNKNANDNLGQSVITKDQLADHSLNKHEALVGQTATVMTRSKKKAHKESVQFIGLDAGQYIAKDNMPLVAGRHAKNKHELVADESLKVKGYQLGDKVKLNSTAENYRLVGFAKDSQLNVAPVVYGRLSTWRELRGAAPQVVASGIISNQREGASRFKELAHYPIAKFIQKLPGYAAENSTFMFMIGFLMVISLVIIAVFLYILTMQKMPNYAVLRAQGISARHLIGATIDQAVILTITGICGGLVLTLLTAWLMPMTVPLVLEWPLIGLISIILILLGGIGALLPVRMIMKVDPVRALNS</sequence>
<dbReference type="Proteomes" id="UP000051412">
    <property type="component" value="Unassembled WGS sequence"/>
</dbReference>